<reference evidence="2" key="1">
    <citation type="submission" date="2023-10" db="EMBL/GenBank/DDBJ databases">
        <authorList>
            <person name="Chen Y."/>
            <person name="Shah S."/>
            <person name="Dougan E. K."/>
            <person name="Thang M."/>
            <person name="Chan C."/>
        </authorList>
    </citation>
    <scope>NUCLEOTIDE SEQUENCE [LARGE SCALE GENOMIC DNA]</scope>
</reference>
<evidence type="ECO:0000313" key="2">
    <source>
        <dbReference type="EMBL" id="CAK0866448.1"/>
    </source>
</evidence>
<name>A0ABN9V3F3_9DINO</name>
<dbReference type="EMBL" id="CAUYUJ010016537">
    <property type="protein sequence ID" value="CAK0866448.1"/>
    <property type="molecule type" value="Genomic_DNA"/>
</dbReference>
<gene>
    <name evidence="2" type="ORF">PCOR1329_LOCUS53627</name>
</gene>
<feature type="region of interest" description="Disordered" evidence="1">
    <location>
        <begin position="23"/>
        <end position="80"/>
    </location>
</feature>
<accession>A0ABN9V3F3</accession>
<evidence type="ECO:0000256" key="1">
    <source>
        <dbReference type="SAM" id="MobiDB-lite"/>
    </source>
</evidence>
<sequence>MGARASASCLSRRAPEAAAELEHCAGPTPPRGVPKVAGSRSAPVLLPTRPHDDGDLPRAGLHGPGDAAAAARPARARRAGRHVTFGGEELKHFEVTVGRMRSVR</sequence>
<organism evidence="2 3">
    <name type="scientific">Prorocentrum cordatum</name>
    <dbReference type="NCBI Taxonomy" id="2364126"/>
    <lineage>
        <taxon>Eukaryota</taxon>
        <taxon>Sar</taxon>
        <taxon>Alveolata</taxon>
        <taxon>Dinophyceae</taxon>
        <taxon>Prorocentrales</taxon>
        <taxon>Prorocentraceae</taxon>
        <taxon>Prorocentrum</taxon>
    </lineage>
</organism>
<proteinExistence type="predicted"/>
<protein>
    <submittedName>
        <fullName evidence="2">Uncharacterized protein</fullName>
    </submittedName>
</protein>
<dbReference type="Proteomes" id="UP001189429">
    <property type="component" value="Unassembled WGS sequence"/>
</dbReference>
<comment type="caution">
    <text evidence="2">The sequence shown here is derived from an EMBL/GenBank/DDBJ whole genome shotgun (WGS) entry which is preliminary data.</text>
</comment>
<keyword evidence="3" id="KW-1185">Reference proteome</keyword>
<evidence type="ECO:0000313" key="3">
    <source>
        <dbReference type="Proteomes" id="UP001189429"/>
    </source>
</evidence>